<dbReference type="KEGG" id="emv:HQR01_03625"/>
<dbReference type="InterPro" id="IPR036388">
    <property type="entry name" value="WH-like_DNA-bd_sf"/>
</dbReference>
<dbReference type="RefSeq" id="WP_173212653.1">
    <property type="nucleotide sequence ID" value="NZ_CP053921.1"/>
</dbReference>
<dbReference type="SMART" id="SM00347">
    <property type="entry name" value="HTH_MARR"/>
    <property type="match status" value="1"/>
</dbReference>
<dbReference type="PROSITE" id="PS50995">
    <property type="entry name" value="HTH_MARR_2"/>
    <property type="match status" value="1"/>
</dbReference>
<dbReference type="PANTHER" id="PTHR33164">
    <property type="entry name" value="TRANSCRIPTIONAL REGULATOR, MARR FAMILY"/>
    <property type="match status" value="1"/>
</dbReference>
<dbReference type="GO" id="GO:0003700">
    <property type="term" value="F:DNA-binding transcription factor activity"/>
    <property type="evidence" value="ECO:0007669"/>
    <property type="project" value="InterPro"/>
</dbReference>
<keyword evidence="3" id="KW-1185">Reference proteome</keyword>
<evidence type="ECO:0000313" key="3">
    <source>
        <dbReference type="Proteomes" id="UP000504693"/>
    </source>
</evidence>
<sequence length="147" mass="16178">MAESSSAAAHRIYFRLQRAAQALKKRADEALSTDGELTTAQAAVLMIIRQNGPVSQREVARILQHNESAMTAMVQRLLALGHVERRRSLHDVRRWELSVTLAGQAALLRATSAFSEVNHALESALVHEELATLARLLDSIIEMGTGR</sequence>
<dbReference type="InterPro" id="IPR036390">
    <property type="entry name" value="WH_DNA-bd_sf"/>
</dbReference>
<proteinExistence type="predicted"/>
<dbReference type="PANTHER" id="PTHR33164:SF43">
    <property type="entry name" value="HTH-TYPE TRANSCRIPTIONAL REPRESSOR YETL"/>
    <property type="match status" value="1"/>
</dbReference>
<dbReference type="GO" id="GO:0006950">
    <property type="term" value="P:response to stress"/>
    <property type="evidence" value="ECO:0007669"/>
    <property type="project" value="TreeGrafter"/>
</dbReference>
<dbReference type="InterPro" id="IPR039422">
    <property type="entry name" value="MarR/SlyA-like"/>
</dbReference>
<dbReference type="InterPro" id="IPR000835">
    <property type="entry name" value="HTH_MarR-typ"/>
</dbReference>
<dbReference type="AlphaFoldDB" id="A0A7D4CLF3"/>
<gene>
    <name evidence="2" type="ORF">HQR01_03625</name>
</gene>
<dbReference type="Gene3D" id="1.10.10.10">
    <property type="entry name" value="Winged helix-like DNA-binding domain superfamily/Winged helix DNA-binding domain"/>
    <property type="match status" value="1"/>
</dbReference>
<organism evidence="2 3">
    <name type="scientific">Erythrobacter mangrovi</name>
    <dbReference type="NCBI Taxonomy" id="2739433"/>
    <lineage>
        <taxon>Bacteria</taxon>
        <taxon>Pseudomonadati</taxon>
        <taxon>Pseudomonadota</taxon>
        <taxon>Alphaproteobacteria</taxon>
        <taxon>Sphingomonadales</taxon>
        <taxon>Erythrobacteraceae</taxon>
        <taxon>Erythrobacter/Porphyrobacter group</taxon>
        <taxon>Erythrobacter</taxon>
    </lineage>
</organism>
<feature type="domain" description="HTH marR-type" evidence="1">
    <location>
        <begin position="9"/>
        <end position="142"/>
    </location>
</feature>
<dbReference type="EMBL" id="CP053921">
    <property type="protein sequence ID" value="QKG70528.1"/>
    <property type="molecule type" value="Genomic_DNA"/>
</dbReference>
<evidence type="ECO:0000259" key="1">
    <source>
        <dbReference type="PROSITE" id="PS50995"/>
    </source>
</evidence>
<dbReference type="Proteomes" id="UP000504693">
    <property type="component" value="Chromosome"/>
</dbReference>
<dbReference type="SUPFAM" id="SSF46785">
    <property type="entry name" value="Winged helix' DNA-binding domain"/>
    <property type="match status" value="1"/>
</dbReference>
<reference evidence="2 3" key="1">
    <citation type="submission" date="2020-05" db="EMBL/GenBank/DDBJ databases">
        <title>Erythrobacter mangrovi sp. nov., isolated from rhizosphere soil of mangrove plant (Kandelia candel).</title>
        <authorList>
            <person name="Ye Y.H."/>
        </authorList>
    </citation>
    <scope>NUCLEOTIDE SEQUENCE [LARGE SCALE GENOMIC DNA]</scope>
    <source>
        <strain evidence="2 3">EB310</strain>
    </source>
</reference>
<dbReference type="Pfam" id="PF12802">
    <property type="entry name" value="MarR_2"/>
    <property type="match status" value="1"/>
</dbReference>
<protein>
    <submittedName>
        <fullName evidence="2">Winged helix-turn-helix transcriptional regulator</fullName>
    </submittedName>
</protein>
<name>A0A7D4CLF3_9SPHN</name>
<accession>A0A7D4CLF3</accession>
<evidence type="ECO:0000313" key="2">
    <source>
        <dbReference type="EMBL" id="QKG70528.1"/>
    </source>
</evidence>